<accession>A0A2W4YPZ7</accession>
<organism evidence="3 4">
    <name type="scientific">Sphingomonas taxi</name>
    <dbReference type="NCBI Taxonomy" id="1549858"/>
    <lineage>
        <taxon>Bacteria</taxon>
        <taxon>Pseudomonadati</taxon>
        <taxon>Pseudomonadota</taxon>
        <taxon>Alphaproteobacteria</taxon>
        <taxon>Sphingomonadales</taxon>
        <taxon>Sphingomonadaceae</taxon>
        <taxon>Sphingomonas</taxon>
    </lineage>
</organism>
<dbReference type="AlphaFoldDB" id="A0A2W4YPZ7"/>
<feature type="non-terminal residue" evidence="3">
    <location>
        <position position="171"/>
    </location>
</feature>
<evidence type="ECO:0000313" key="4">
    <source>
        <dbReference type="Proteomes" id="UP000249555"/>
    </source>
</evidence>
<dbReference type="PANTHER" id="PTHR48105">
    <property type="entry name" value="THIOREDOXIN REDUCTASE 1-RELATED-RELATED"/>
    <property type="match status" value="1"/>
</dbReference>
<name>A0A2W4YPZ7_9SPHN</name>
<dbReference type="PRINTS" id="PR00469">
    <property type="entry name" value="PNDRDTASEII"/>
</dbReference>
<evidence type="ECO:0000256" key="1">
    <source>
        <dbReference type="ARBA" id="ARBA00022630"/>
    </source>
</evidence>
<dbReference type="InterPro" id="IPR050097">
    <property type="entry name" value="Ferredoxin-NADP_redctase_2"/>
</dbReference>
<evidence type="ECO:0000256" key="2">
    <source>
        <dbReference type="ARBA" id="ARBA00023002"/>
    </source>
</evidence>
<keyword evidence="1" id="KW-0285">Flavoprotein</keyword>
<gene>
    <name evidence="3" type="ORF">DI640_14195</name>
</gene>
<protein>
    <submittedName>
        <fullName evidence="3">NAD(P)/FAD-dependent oxidoreductase</fullName>
    </submittedName>
</protein>
<comment type="caution">
    <text evidence="3">The sequence shown here is derived from an EMBL/GenBank/DDBJ whole genome shotgun (WGS) entry which is preliminary data.</text>
</comment>
<evidence type="ECO:0000313" key="3">
    <source>
        <dbReference type="EMBL" id="PZO71616.1"/>
    </source>
</evidence>
<proteinExistence type="predicted"/>
<dbReference type="GO" id="GO:0016491">
    <property type="term" value="F:oxidoreductase activity"/>
    <property type="evidence" value="ECO:0007669"/>
    <property type="project" value="UniProtKB-KW"/>
</dbReference>
<dbReference type="InterPro" id="IPR036188">
    <property type="entry name" value="FAD/NAD-bd_sf"/>
</dbReference>
<dbReference type="SUPFAM" id="SSF51905">
    <property type="entry name" value="FAD/NAD(P)-binding domain"/>
    <property type="match status" value="1"/>
</dbReference>
<keyword evidence="2" id="KW-0560">Oxidoreductase</keyword>
<dbReference type="EMBL" id="QFMX01000041">
    <property type="protein sequence ID" value="PZO71616.1"/>
    <property type="molecule type" value="Genomic_DNA"/>
</dbReference>
<sequence length="171" mass="17862">MVIDAGASRARYIPESHNCPGFAQGVSGAALLRTMREQADSVGVEVVRARVDGLARSGTAFRITAGPRAWQASAVILATGLTDRLPDVPWAEAAIAVGALRLCAICDAFEVRDLDIAVLGPGATLGRHAMFLRTYSKRITMIPVDDALDSPSIADARAHGIGLLAGGGRLE</sequence>
<dbReference type="Gene3D" id="3.50.50.60">
    <property type="entry name" value="FAD/NAD(P)-binding domain"/>
    <property type="match status" value="2"/>
</dbReference>
<dbReference type="Proteomes" id="UP000249555">
    <property type="component" value="Unassembled WGS sequence"/>
</dbReference>
<reference evidence="3 4" key="1">
    <citation type="submission" date="2017-08" db="EMBL/GenBank/DDBJ databases">
        <title>Infants hospitalized years apart are colonized by the same room-sourced microbial strains.</title>
        <authorList>
            <person name="Brooks B."/>
            <person name="Olm M.R."/>
            <person name="Firek B.A."/>
            <person name="Baker R."/>
            <person name="Thomas B.C."/>
            <person name="Morowitz M.J."/>
            <person name="Banfield J.F."/>
        </authorList>
    </citation>
    <scope>NUCLEOTIDE SEQUENCE [LARGE SCALE GENOMIC DNA]</scope>
    <source>
        <strain evidence="3">S2_018_000_R3_119</strain>
    </source>
</reference>